<dbReference type="AlphaFoldDB" id="A0NQ58"/>
<dbReference type="Proteomes" id="UP000004848">
    <property type="component" value="Unassembled WGS sequence"/>
</dbReference>
<evidence type="ECO:0000313" key="2">
    <source>
        <dbReference type="Proteomes" id="UP000004848"/>
    </source>
</evidence>
<gene>
    <name evidence="1" type="ORF">SIAM614_12913</name>
</gene>
<sequence>MTQHASPVSARCMANPMLMASGRAVDLANLAPADIFWPDLVEALVKIPRFNGATPHVHYSAAQHCCLMYDRALDAHKAHALLSDFHVAFSCEPPWPFLDFAAAKTDFTDAFMDAIREAKGELTDAIFAAAGLPVDEDDEVAMARIKYLQILDKSVTATEVRDLLKASAVMETWHLPAPFKEVIKPWGLDEARSQLELRLAFIGIRTRG</sequence>
<protein>
    <submittedName>
        <fullName evidence="1">Uncharacterized protein</fullName>
    </submittedName>
</protein>
<proteinExistence type="predicted"/>
<dbReference type="OrthoDB" id="1099791at2"/>
<name>A0NQ58_ROSAI</name>
<dbReference type="Gene3D" id="1.10.3210.10">
    <property type="entry name" value="Hypothetical protein af1432"/>
    <property type="match status" value="1"/>
</dbReference>
<evidence type="ECO:0000313" key="1">
    <source>
        <dbReference type="EMBL" id="EAV44916.1"/>
    </source>
</evidence>
<dbReference type="EMBL" id="AAUW01000004">
    <property type="protein sequence ID" value="EAV44916.1"/>
    <property type="molecule type" value="Genomic_DNA"/>
</dbReference>
<reference evidence="1 2" key="1">
    <citation type="submission" date="2006-05" db="EMBL/GenBank/DDBJ databases">
        <authorList>
            <person name="King G."/>
            <person name="Ferriera S."/>
            <person name="Johnson J."/>
            <person name="Kravitz S."/>
            <person name="Beeson K."/>
            <person name="Sutton G."/>
            <person name="Rogers Y.-H."/>
            <person name="Friedman R."/>
            <person name="Frazier M."/>
            <person name="Venter J.C."/>
        </authorList>
    </citation>
    <scope>NUCLEOTIDE SEQUENCE [LARGE SCALE GENOMIC DNA]</scope>
    <source>
        <strain evidence="2">ATCC 25650 / DSM 13394 / JCM 20685 / NBRC 16684 / NCIMB 2208 / IAM 12614 / B1</strain>
    </source>
</reference>
<accession>A0NQ58</accession>
<comment type="caution">
    <text evidence="1">The sequence shown here is derived from an EMBL/GenBank/DDBJ whole genome shotgun (WGS) entry which is preliminary data.</text>
</comment>
<organism evidence="1 2">
    <name type="scientific">Roseibium aggregatum (strain ATCC 25650 / DSM 13394 / JCM 20685 / NBRC 16684 / NCIMB 2208 / IAM 12614 / B1)</name>
    <name type="common">Stappia aggregata</name>
    <dbReference type="NCBI Taxonomy" id="384765"/>
    <lineage>
        <taxon>Bacteria</taxon>
        <taxon>Pseudomonadati</taxon>
        <taxon>Pseudomonadota</taxon>
        <taxon>Alphaproteobacteria</taxon>
        <taxon>Hyphomicrobiales</taxon>
        <taxon>Stappiaceae</taxon>
        <taxon>Roseibium</taxon>
    </lineage>
</organism>
<dbReference type="SUPFAM" id="SSF109604">
    <property type="entry name" value="HD-domain/PDEase-like"/>
    <property type="match status" value="1"/>
</dbReference>
<dbReference type="GeneID" id="68845677"/>
<dbReference type="RefSeq" id="WP_006933016.1">
    <property type="nucleotide sequence ID" value="NZ_AAUW01000004.1"/>
</dbReference>